<gene>
    <name evidence="2" type="ORF">UFOPK3001_01033</name>
</gene>
<protein>
    <submittedName>
        <fullName evidence="2">Unannotated protein</fullName>
    </submittedName>
</protein>
<dbReference type="AlphaFoldDB" id="A0A6J6Y983"/>
<reference evidence="2" key="1">
    <citation type="submission" date="2020-05" db="EMBL/GenBank/DDBJ databases">
        <authorList>
            <person name="Chiriac C."/>
            <person name="Salcher M."/>
            <person name="Ghai R."/>
            <person name="Kavagutti S V."/>
        </authorList>
    </citation>
    <scope>NUCLEOTIDE SEQUENCE</scope>
</reference>
<feature type="region of interest" description="Disordered" evidence="1">
    <location>
        <begin position="1"/>
        <end position="23"/>
    </location>
</feature>
<accession>A0A6J6Y983</accession>
<sequence>MRPWLVLSPTSPQHDAGMRIEPPPSLACAIGTMPAATAAADPPDEPPGEWSGFQGFLVIPNASGSVLGRLPHSGLAPRPTIDRPAVSKRSTSQVFSVETCAAALSARLPFVIGWPA</sequence>
<proteinExistence type="predicted"/>
<organism evidence="2">
    <name type="scientific">freshwater metagenome</name>
    <dbReference type="NCBI Taxonomy" id="449393"/>
    <lineage>
        <taxon>unclassified sequences</taxon>
        <taxon>metagenomes</taxon>
        <taxon>ecological metagenomes</taxon>
    </lineage>
</organism>
<name>A0A6J6Y983_9ZZZZ</name>
<evidence type="ECO:0000256" key="1">
    <source>
        <dbReference type="SAM" id="MobiDB-lite"/>
    </source>
</evidence>
<evidence type="ECO:0000313" key="2">
    <source>
        <dbReference type="EMBL" id="CAB4802217.1"/>
    </source>
</evidence>
<dbReference type="EMBL" id="CAFAAJ010000056">
    <property type="protein sequence ID" value="CAB4802217.1"/>
    <property type="molecule type" value="Genomic_DNA"/>
</dbReference>